<dbReference type="OrthoDB" id="2123952at2759"/>
<sequence>RKRKRVSRACDACFAKKDRCDGAQPICRVCRDLDRQCTYDRPERKRGPLQG</sequence>
<dbReference type="STRING" id="1280837.A0A316V2T3"/>
<organism evidence="2 3">
    <name type="scientific">Meira miltonrushii</name>
    <dbReference type="NCBI Taxonomy" id="1280837"/>
    <lineage>
        <taxon>Eukaryota</taxon>
        <taxon>Fungi</taxon>
        <taxon>Dikarya</taxon>
        <taxon>Basidiomycota</taxon>
        <taxon>Ustilaginomycotina</taxon>
        <taxon>Exobasidiomycetes</taxon>
        <taxon>Exobasidiales</taxon>
        <taxon>Brachybasidiaceae</taxon>
        <taxon>Meira</taxon>
    </lineage>
</organism>
<dbReference type="GeneID" id="37017603"/>
<gene>
    <name evidence="2" type="ORF">FA14DRAFT_107889</name>
</gene>
<feature type="non-terminal residue" evidence="2">
    <location>
        <position position="51"/>
    </location>
</feature>
<dbReference type="InterPro" id="IPR036864">
    <property type="entry name" value="Zn2-C6_fun-type_DNA-bd_sf"/>
</dbReference>
<feature type="domain" description="Zn(2)-C6 fungal-type" evidence="1">
    <location>
        <begin position="9"/>
        <end position="39"/>
    </location>
</feature>
<dbReference type="InParanoid" id="A0A316V2T3"/>
<dbReference type="GO" id="GO:0008270">
    <property type="term" value="F:zinc ion binding"/>
    <property type="evidence" value="ECO:0007669"/>
    <property type="project" value="InterPro"/>
</dbReference>
<dbReference type="PROSITE" id="PS50048">
    <property type="entry name" value="ZN2_CY6_FUNGAL_2"/>
    <property type="match status" value="1"/>
</dbReference>
<dbReference type="PANTHER" id="PTHR47655:SF2">
    <property type="entry name" value="QUINIC ACID UTILIZATION ACTIVATOR"/>
    <property type="match status" value="1"/>
</dbReference>
<evidence type="ECO:0000313" key="3">
    <source>
        <dbReference type="Proteomes" id="UP000245771"/>
    </source>
</evidence>
<dbReference type="EMBL" id="KZ819606">
    <property type="protein sequence ID" value="PWN31867.1"/>
    <property type="molecule type" value="Genomic_DNA"/>
</dbReference>
<dbReference type="SUPFAM" id="SSF57701">
    <property type="entry name" value="Zn2/Cys6 DNA-binding domain"/>
    <property type="match status" value="1"/>
</dbReference>
<dbReference type="SMART" id="SM00066">
    <property type="entry name" value="GAL4"/>
    <property type="match status" value="1"/>
</dbReference>
<dbReference type="InterPro" id="IPR001138">
    <property type="entry name" value="Zn2Cys6_DnaBD"/>
</dbReference>
<dbReference type="GO" id="GO:0045944">
    <property type="term" value="P:positive regulation of transcription by RNA polymerase II"/>
    <property type="evidence" value="ECO:0007669"/>
    <property type="project" value="TreeGrafter"/>
</dbReference>
<dbReference type="Pfam" id="PF00172">
    <property type="entry name" value="Zn_clus"/>
    <property type="match status" value="1"/>
</dbReference>
<evidence type="ECO:0000259" key="1">
    <source>
        <dbReference type="PROSITE" id="PS50048"/>
    </source>
</evidence>
<dbReference type="RefSeq" id="XP_025352169.1">
    <property type="nucleotide sequence ID" value="XM_025495822.1"/>
</dbReference>
<name>A0A316V2T3_9BASI</name>
<feature type="non-terminal residue" evidence="2">
    <location>
        <position position="1"/>
    </location>
</feature>
<protein>
    <recommendedName>
        <fullName evidence="1">Zn(2)-C6 fungal-type domain-containing protein</fullName>
    </recommendedName>
</protein>
<dbReference type="Gene3D" id="4.10.240.10">
    <property type="entry name" value="Zn(2)-C6 fungal-type DNA-binding domain"/>
    <property type="match status" value="1"/>
</dbReference>
<dbReference type="AlphaFoldDB" id="A0A316V2T3"/>
<dbReference type="GO" id="GO:0000981">
    <property type="term" value="F:DNA-binding transcription factor activity, RNA polymerase II-specific"/>
    <property type="evidence" value="ECO:0007669"/>
    <property type="project" value="InterPro"/>
</dbReference>
<dbReference type="Proteomes" id="UP000245771">
    <property type="component" value="Unassembled WGS sequence"/>
</dbReference>
<dbReference type="PANTHER" id="PTHR47655">
    <property type="entry name" value="QUINIC ACID UTILIZATION ACTIVATOR"/>
    <property type="match status" value="1"/>
</dbReference>
<accession>A0A316V2T3</accession>
<keyword evidence="3" id="KW-1185">Reference proteome</keyword>
<proteinExistence type="predicted"/>
<dbReference type="InterPro" id="IPR052783">
    <property type="entry name" value="Metabolic/Drug-Res_Regulator"/>
</dbReference>
<reference evidence="2 3" key="1">
    <citation type="journal article" date="2018" name="Mol. Biol. Evol.">
        <title>Broad Genomic Sampling Reveals a Smut Pathogenic Ancestry of the Fungal Clade Ustilaginomycotina.</title>
        <authorList>
            <person name="Kijpornyongpan T."/>
            <person name="Mondo S.J."/>
            <person name="Barry K."/>
            <person name="Sandor L."/>
            <person name="Lee J."/>
            <person name="Lipzen A."/>
            <person name="Pangilinan J."/>
            <person name="LaButti K."/>
            <person name="Hainaut M."/>
            <person name="Henrissat B."/>
            <person name="Grigoriev I.V."/>
            <person name="Spatafora J.W."/>
            <person name="Aime M.C."/>
        </authorList>
    </citation>
    <scope>NUCLEOTIDE SEQUENCE [LARGE SCALE GENOMIC DNA]</scope>
    <source>
        <strain evidence="2 3">MCA 3882</strain>
    </source>
</reference>
<evidence type="ECO:0000313" key="2">
    <source>
        <dbReference type="EMBL" id="PWN31867.1"/>
    </source>
</evidence>